<evidence type="ECO:0000256" key="3">
    <source>
        <dbReference type="ARBA" id="ARBA00022701"/>
    </source>
</evidence>
<dbReference type="PANTHER" id="PTHR19302:SF33">
    <property type="entry name" value="GAMMA-TUBULIN COMPLEX COMPONENT 5"/>
    <property type="match status" value="1"/>
</dbReference>
<dbReference type="GO" id="GO:0051225">
    <property type="term" value="P:spindle assembly"/>
    <property type="evidence" value="ECO:0007669"/>
    <property type="project" value="TreeGrafter"/>
</dbReference>
<feature type="region of interest" description="Disordered" evidence="6">
    <location>
        <begin position="1"/>
        <end position="24"/>
    </location>
</feature>
<dbReference type="GO" id="GO:0005874">
    <property type="term" value="C:microtubule"/>
    <property type="evidence" value="ECO:0007669"/>
    <property type="project" value="UniProtKB-KW"/>
</dbReference>
<keyword evidence="2 5" id="KW-0963">Cytoplasm</keyword>
<evidence type="ECO:0000256" key="5">
    <source>
        <dbReference type="RuleBase" id="RU363050"/>
    </source>
</evidence>
<feature type="region of interest" description="Disordered" evidence="6">
    <location>
        <begin position="462"/>
        <end position="484"/>
    </location>
</feature>
<feature type="domain" description="Gamma tubulin complex component C-terminal" evidence="7">
    <location>
        <begin position="682"/>
        <end position="870"/>
    </location>
</feature>
<organism evidence="9 10">
    <name type="scientific">Tieghemiomyces parasiticus</name>
    <dbReference type="NCBI Taxonomy" id="78921"/>
    <lineage>
        <taxon>Eukaryota</taxon>
        <taxon>Fungi</taxon>
        <taxon>Fungi incertae sedis</taxon>
        <taxon>Zoopagomycota</taxon>
        <taxon>Kickxellomycotina</taxon>
        <taxon>Dimargaritomycetes</taxon>
        <taxon>Dimargaritales</taxon>
        <taxon>Dimargaritaceae</taxon>
        <taxon>Tieghemiomyces</taxon>
    </lineage>
</organism>
<evidence type="ECO:0000256" key="6">
    <source>
        <dbReference type="SAM" id="MobiDB-lite"/>
    </source>
</evidence>
<dbReference type="GO" id="GO:0051321">
    <property type="term" value="P:meiotic cell cycle"/>
    <property type="evidence" value="ECO:0007669"/>
    <property type="project" value="TreeGrafter"/>
</dbReference>
<dbReference type="GO" id="GO:0005816">
    <property type="term" value="C:spindle pole body"/>
    <property type="evidence" value="ECO:0007669"/>
    <property type="project" value="UniProtKB-ARBA"/>
</dbReference>
<accession>A0A9W8A872</accession>
<dbReference type="GO" id="GO:0051011">
    <property type="term" value="F:microtubule minus-end binding"/>
    <property type="evidence" value="ECO:0007669"/>
    <property type="project" value="TreeGrafter"/>
</dbReference>
<dbReference type="InterPro" id="IPR041470">
    <property type="entry name" value="GCP_N"/>
</dbReference>
<sequence>MHMPPAHSSPGQRDPATRDDAQYSDTLAELRTQLYWLKRAVACPLPESSTPPAGFPDDPPNNFSLYEPNELEPALLAYYRSALELPPTEVHDPAPYVNEAILVREIIQLLFGHPTHLFGSPKAIDSESSLRAPRLRLTHLTRSALGHHLAWFLRLATRLNTLRAWASDPTPTDKGLDNFNPSEAVGASDPTGVQHFKFPAARTIQAFRWALRSHLTAADRELRDLELAFFQTRTPADESVAPLTSVLKLRTVLHSLGLRVHYLHRLVRQILPLAGDPLPDIITRPFTTQLIDTLVQSTARLQLERPGPEWPLAMDLLCATLTPYLAILSDWLTTGTLRDPFDELAIHSSCPDQFNAGDHIPEFLRPHISTLLDYGHEMNLQQRYLNPSRSEAAPAAYDLVAAVVPYLHGLVKKRYHTKFSATQPTMPELDSTPTGVDLPLEGPADEAPPSSDIYHFQVRQPKRPGVDPVTAESGEPVDPPSPARPASAFTDFQPLQTLMGSCIAHFLAHLQNTEGPTLLSAFHQAVPWAATFEQLRCLYFIFDGTSLDYFRRRFYGLTLQRRSTTSGSSGGLAGESGPPLLTELNSFMAESLLQASPLWRSAVSNVRITGSPAVAAASIFQLRPLNFSGMLDQLKIEFQKIGRWVLQIDYARHLLVRPDYVKPPRIAALAPPTRERAVRAQRRRDLRRIHRYMAQFYGLRLRLLAFINGLRHYIMSAVLDTECARMEADLHRWIPGPNYPLSFTAIVAKVTAFGDALTSKCFLDSKSSIVHKNLASLVQLVPQFHELYTGFVHLAATHPEVLTYDPTKVTSDLVTSAPIDEVLAARDRLLLRLGQLDTEFIRTRDFVVNILQISSKRPDLDSIQALALALAG</sequence>
<reference evidence="9" key="1">
    <citation type="submission" date="2022-07" db="EMBL/GenBank/DDBJ databases">
        <title>Phylogenomic reconstructions and comparative analyses of Kickxellomycotina fungi.</title>
        <authorList>
            <person name="Reynolds N.K."/>
            <person name="Stajich J.E."/>
            <person name="Barry K."/>
            <person name="Grigoriev I.V."/>
            <person name="Crous P."/>
            <person name="Smith M.E."/>
        </authorList>
    </citation>
    <scope>NUCLEOTIDE SEQUENCE</scope>
    <source>
        <strain evidence="9">RSA 861</strain>
    </source>
</reference>
<dbReference type="GO" id="GO:0000922">
    <property type="term" value="C:spindle pole"/>
    <property type="evidence" value="ECO:0007669"/>
    <property type="project" value="InterPro"/>
</dbReference>
<dbReference type="Gene3D" id="1.20.120.1900">
    <property type="entry name" value="Gamma-tubulin complex, C-terminal domain"/>
    <property type="match status" value="1"/>
</dbReference>
<dbReference type="Proteomes" id="UP001150569">
    <property type="component" value="Unassembled WGS sequence"/>
</dbReference>
<dbReference type="AlphaFoldDB" id="A0A9W8A872"/>
<comment type="caution">
    <text evidence="9">The sequence shown here is derived from an EMBL/GenBank/DDBJ whole genome shotgun (WGS) entry which is preliminary data.</text>
</comment>
<dbReference type="Pfam" id="PF17681">
    <property type="entry name" value="GCP_N_terminal"/>
    <property type="match status" value="1"/>
</dbReference>
<evidence type="ECO:0000256" key="4">
    <source>
        <dbReference type="ARBA" id="ARBA00023212"/>
    </source>
</evidence>
<comment type="similarity">
    <text evidence="1 5">Belongs to the TUBGCP family.</text>
</comment>
<proteinExistence type="inferred from homology"/>
<gene>
    <name evidence="9" type="ORF">IWQ60_004441</name>
</gene>
<comment type="subcellular location">
    <subcellularLocation>
        <location evidence="5">Cytoplasm</location>
        <location evidence="5">Cytoskeleton</location>
        <location evidence="5">Microtubule organizing center</location>
    </subcellularLocation>
</comment>
<dbReference type="EMBL" id="JANBPT010000215">
    <property type="protein sequence ID" value="KAJ1925618.1"/>
    <property type="molecule type" value="Genomic_DNA"/>
</dbReference>
<evidence type="ECO:0000259" key="7">
    <source>
        <dbReference type="Pfam" id="PF04130"/>
    </source>
</evidence>
<name>A0A9W8A872_9FUNG</name>
<evidence type="ECO:0000259" key="8">
    <source>
        <dbReference type="Pfam" id="PF17681"/>
    </source>
</evidence>
<evidence type="ECO:0000256" key="2">
    <source>
        <dbReference type="ARBA" id="ARBA00022490"/>
    </source>
</evidence>
<dbReference type="GO" id="GO:0000278">
    <property type="term" value="P:mitotic cell cycle"/>
    <property type="evidence" value="ECO:0007669"/>
    <property type="project" value="TreeGrafter"/>
</dbReference>
<evidence type="ECO:0000313" key="9">
    <source>
        <dbReference type="EMBL" id="KAJ1925618.1"/>
    </source>
</evidence>
<dbReference type="OrthoDB" id="66546at2759"/>
<keyword evidence="10" id="KW-1185">Reference proteome</keyword>
<keyword evidence="4 5" id="KW-0206">Cytoskeleton</keyword>
<dbReference type="GO" id="GO:0007020">
    <property type="term" value="P:microtubule nucleation"/>
    <property type="evidence" value="ECO:0007669"/>
    <property type="project" value="InterPro"/>
</dbReference>
<feature type="region of interest" description="Disordered" evidence="6">
    <location>
        <begin position="423"/>
        <end position="444"/>
    </location>
</feature>
<dbReference type="GO" id="GO:0043015">
    <property type="term" value="F:gamma-tubulin binding"/>
    <property type="evidence" value="ECO:0007669"/>
    <property type="project" value="InterPro"/>
</dbReference>
<dbReference type="GO" id="GO:0031122">
    <property type="term" value="P:cytoplasmic microtubule organization"/>
    <property type="evidence" value="ECO:0007669"/>
    <property type="project" value="TreeGrafter"/>
</dbReference>
<dbReference type="InterPro" id="IPR042241">
    <property type="entry name" value="GCP_C_sf"/>
</dbReference>
<evidence type="ECO:0000256" key="1">
    <source>
        <dbReference type="ARBA" id="ARBA00010337"/>
    </source>
</evidence>
<protein>
    <recommendedName>
        <fullName evidence="5">Spindle pole body component</fullName>
    </recommendedName>
</protein>
<evidence type="ECO:0000313" key="10">
    <source>
        <dbReference type="Proteomes" id="UP001150569"/>
    </source>
</evidence>
<dbReference type="InterPro" id="IPR007259">
    <property type="entry name" value="GCP"/>
</dbReference>
<dbReference type="GO" id="GO:0000930">
    <property type="term" value="C:gamma-tubulin complex"/>
    <property type="evidence" value="ECO:0007669"/>
    <property type="project" value="TreeGrafter"/>
</dbReference>
<keyword evidence="3 5" id="KW-0493">Microtubule</keyword>
<dbReference type="PANTHER" id="PTHR19302">
    <property type="entry name" value="GAMMA TUBULIN COMPLEX PROTEIN"/>
    <property type="match status" value="1"/>
</dbReference>
<dbReference type="Pfam" id="PF04130">
    <property type="entry name" value="GCP_C_terminal"/>
    <property type="match status" value="1"/>
</dbReference>
<dbReference type="InterPro" id="IPR040457">
    <property type="entry name" value="GCP_C"/>
</dbReference>
<feature type="domain" description="Gamma tubulin complex component protein N-terminal" evidence="8">
    <location>
        <begin position="103"/>
        <end position="352"/>
    </location>
</feature>